<name>U7QK44_9CYAN</name>
<dbReference type="Proteomes" id="UP000017127">
    <property type="component" value="Unassembled WGS sequence"/>
</dbReference>
<dbReference type="Pfam" id="PF01385">
    <property type="entry name" value="OrfB_IS605"/>
    <property type="match status" value="1"/>
</dbReference>
<protein>
    <submittedName>
        <fullName evidence="2">Putative transposase family protein</fullName>
    </submittedName>
</protein>
<dbReference type="AlphaFoldDB" id="U7QK44"/>
<comment type="caution">
    <text evidence="2">The sequence shown here is derived from an EMBL/GenBank/DDBJ whole genome shotgun (WGS) entry which is preliminary data.</text>
</comment>
<accession>U7QK44</accession>
<dbReference type="PATRIC" id="fig|1348334.3.peg.1620"/>
<evidence type="ECO:0000259" key="1">
    <source>
        <dbReference type="Pfam" id="PF01385"/>
    </source>
</evidence>
<gene>
    <name evidence="2" type="ORF">M595_1660</name>
</gene>
<organism evidence="2 3">
    <name type="scientific">Lyngbya aestuarii BL J</name>
    <dbReference type="NCBI Taxonomy" id="1348334"/>
    <lineage>
        <taxon>Bacteria</taxon>
        <taxon>Bacillati</taxon>
        <taxon>Cyanobacteriota</taxon>
        <taxon>Cyanophyceae</taxon>
        <taxon>Oscillatoriophycideae</taxon>
        <taxon>Oscillatoriales</taxon>
        <taxon>Microcoleaceae</taxon>
        <taxon>Lyngbya</taxon>
    </lineage>
</organism>
<feature type="domain" description="Probable transposase IS891/IS1136/IS1341" evidence="1">
    <location>
        <begin position="85"/>
        <end position="187"/>
    </location>
</feature>
<keyword evidence="3" id="KW-1185">Reference proteome</keyword>
<dbReference type="EMBL" id="AUZM01000011">
    <property type="protein sequence ID" value="ERT08339.1"/>
    <property type="molecule type" value="Genomic_DNA"/>
</dbReference>
<evidence type="ECO:0000313" key="2">
    <source>
        <dbReference type="EMBL" id="ERT08339.1"/>
    </source>
</evidence>
<sequence>MPDFSRTVKRIFRAKKVVPRFKKNCRSVEYKQSGWRLLDPKHIELSDQKGIGKLKLIGTWDLAFYPVEQIKRVRLVRRADGYYVQFCIQVDVKVETQPTGKTIGLDVGLKEFYTDSNNNNEYNPRFYRKSEKRLKLYQRQVSRKKKGSANRLKAIKRLGKAHLKISRQREEHAKKVARCVIQSNDLVA</sequence>
<proteinExistence type="predicted"/>
<evidence type="ECO:0000313" key="3">
    <source>
        <dbReference type="Proteomes" id="UP000017127"/>
    </source>
</evidence>
<dbReference type="NCBIfam" id="NF040570">
    <property type="entry name" value="guided_TnpB"/>
    <property type="match status" value="1"/>
</dbReference>
<dbReference type="InterPro" id="IPR001959">
    <property type="entry name" value="Transposase"/>
</dbReference>
<reference evidence="2 3" key="1">
    <citation type="journal article" date="2013" name="Front. Microbiol.">
        <title>Comparative genomic analyses of the cyanobacterium, Lyngbya aestuarii BL J, a powerful hydrogen producer.</title>
        <authorList>
            <person name="Kothari A."/>
            <person name="Vaughn M."/>
            <person name="Garcia-Pichel F."/>
        </authorList>
    </citation>
    <scope>NUCLEOTIDE SEQUENCE [LARGE SCALE GENOMIC DNA]</scope>
    <source>
        <strain evidence="2 3">BL J</strain>
    </source>
</reference>